<organism evidence="1 2">
    <name type="scientific">Trametes sanguinea</name>
    <dbReference type="NCBI Taxonomy" id="158606"/>
    <lineage>
        <taxon>Eukaryota</taxon>
        <taxon>Fungi</taxon>
        <taxon>Dikarya</taxon>
        <taxon>Basidiomycota</taxon>
        <taxon>Agaricomycotina</taxon>
        <taxon>Agaricomycetes</taxon>
        <taxon>Polyporales</taxon>
        <taxon>Polyporaceae</taxon>
        <taxon>Trametes</taxon>
    </lineage>
</organism>
<keyword evidence="2" id="KW-1185">Reference proteome</keyword>
<protein>
    <submittedName>
        <fullName evidence="1">Uncharacterized protein</fullName>
    </submittedName>
</protein>
<dbReference type="Proteomes" id="UP001144978">
    <property type="component" value="Unassembled WGS sequence"/>
</dbReference>
<reference evidence="1" key="1">
    <citation type="submission" date="2022-08" db="EMBL/GenBank/DDBJ databases">
        <title>Genome Sequence of Pycnoporus sanguineus.</title>
        <authorList>
            <person name="Buettner E."/>
        </authorList>
    </citation>
    <scope>NUCLEOTIDE SEQUENCE</scope>
    <source>
        <strain evidence="1">CG-C14</strain>
    </source>
</reference>
<dbReference type="EMBL" id="JANSHE010005059">
    <property type="protein sequence ID" value="KAJ2972942.1"/>
    <property type="molecule type" value="Genomic_DNA"/>
</dbReference>
<gene>
    <name evidence="1" type="ORF">NUW54_g12163</name>
</gene>
<proteinExistence type="predicted"/>
<accession>A0ACC1N113</accession>
<sequence>MGVWATGRLLRRDCDRRSLRVAICKIDCGRQRANVLKDEADVYRDKLAHLQGKWVPKLYGCYLGETNEGLTGILIMEDCGQPLPRPLCWLPPRYGSLIYSPGASIKHEKDLPIC</sequence>
<name>A0ACC1N113_9APHY</name>
<evidence type="ECO:0000313" key="2">
    <source>
        <dbReference type="Proteomes" id="UP001144978"/>
    </source>
</evidence>
<comment type="caution">
    <text evidence="1">The sequence shown here is derived from an EMBL/GenBank/DDBJ whole genome shotgun (WGS) entry which is preliminary data.</text>
</comment>
<evidence type="ECO:0000313" key="1">
    <source>
        <dbReference type="EMBL" id="KAJ2972942.1"/>
    </source>
</evidence>